<reference evidence="2 3" key="1">
    <citation type="submission" date="2019-02" db="EMBL/GenBank/DDBJ databases">
        <title>Bacterial novel species isolated from soil.</title>
        <authorList>
            <person name="Jung H.-Y."/>
        </authorList>
    </citation>
    <scope>NUCLEOTIDE SEQUENCE [LARGE SCALE GENOMIC DNA]</scope>
    <source>
        <strain evidence="2 3">1-3-3-3</strain>
    </source>
</reference>
<evidence type="ECO:0008006" key="4">
    <source>
        <dbReference type="Google" id="ProtNLM"/>
    </source>
</evidence>
<keyword evidence="1" id="KW-0812">Transmembrane</keyword>
<dbReference type="Proteomes" id="UP000294155">
    <property type="component" value="Unassembled WGS sequence"/>
</dbReference>
<comment type="caution">
    <text evidence="2">The sequence shown here is derived from an EMBL/GenBank/DDBJ whole genome shotgun (WGS) entry which is preliminary data.</text>
</comment>
<accession>A0A4Q5L8B9</accession>
<feature type="transmembrane region" description="Helical" evidence="1">
    <location>
        <begin position="7"/>
        <end position="27"/>
    </location>
</feature>
<keyword evidence="3" id="KW-1185">Reference proteome</keyword>
<evidence type="ECO:0000313" key="3">
    <source>
        <dbReference type="Proteomes" id="UP000294155"/>
    </source>
</evidence>
<evidence type="ECO:0000313" key="2">
    <source>
        <dbReference type="EMBL" id="RYU74169.1"/>
    </source>
</evidence>
<protein>
    <recommendedName>
        <fullName evidence="4">DUF3098 domain-containing protein</fullName>
    </recommendedName>
</protein>
<organism evidence="2 3">
    <name type="scientific">Hymenobacter persicinus</name>
    <dbReference type="NCBI Taxonomy" id="2025506"/>
    <lineage>
        <taxon>Bacteria</taxon>
        <taxon>Pseudomonadati</taxon>
        <taxon>Bacteroidota</taxon>
        <taxon>Cytophagia</taxon>
        <taxon>Cytophagales</taxon>
        <taxon>Hymenobacteraceae</taxon>
        <taxon>Hymenobacter</taxon>
    </lineage>
</organism>
<gene>
    <name evidence="2" type="ORF">EWM57_20480</name>
</gene>
<dbReference type="AlphaFoldDB" id="A0A4Q5L8B9"/>
<feature type="transmembrane region" description="Helical" evidence="1">
    <location>
        <begin position="39"/>
        <end position="57"/>
    </location>
</feature>
<name>A0A4Q5L8B9_9BACT</name>
<dbReference type="OrthoDB" id="677537at2"/>
<proteinExistence type="predicted"/>
<keyword evidence="1" id="KW-1133">Transmembrane helix</keyword>
<sequence length="64" mass="6723">MNQKRTFGAILTILGIIGIIYGALGFLHMAGVALSKINSLVPFAVGLIFFFAGINLVKATGDRA</sequence>
<evidence type="ECO:0000256" key="1">
    <source>
        <dbReference type="SAM" id="Phobius"/>
    </source>
</evidence>
<dbReference type="RefSeq" id="WP_129923163.1">
    <property type="nucleotide sequence ID" value="NZ_SEWE01000083.1"/>
</dbReference>
<keyword evidence="1" id="KW-0472">Membrane</keyword>
<dbReference type="EMBL" id="SEWE01000083">
    <property type="protein sequence ID" value="RYU74169.1"/>
    <property type="molecule type" value="Genomic_DNA"/>
</dbReference>